<name>A0A5A9XD92_9BACT</name>
<dbReference type="AlphaFoldDB" id="A0A5A9XD92"/>
<evidence type="ECO:0000256" key="1">
    <source>
        <dbReference type="SAM" id="Phobius"/>
    </source>
</evidence>
<evidence type="ECO:0000256" key="2">
    <source>
        <dbReference type="SAM" id="SignalP"/>
    </source>
</evidence>
<feature type="signal peptide" evidence="2">
    <location>
        <begin position="1"/>
        <end position="22"/>
    </location>
</feature>
<dbReference type="EMBL" id="SRSD01000007">
    <property type="protein sequence ID" value="KAA0890415.1"/>
    <property type="molecule type" value="Genomic_DNA"/>
</dbReference>
<organism evidence="3 4">
    <name type="scientific">Oryzomonas rubra</name>
    <dbReference type="NCBI Taxonomy" id="2509454"/>
    <lineage>
        <taxon>Bacteria</taxon>
        <taxon>Pseudomonadati</taxon>
        <taxon>Thermodesulfobacteriota</taxon>
        <taxon>Desulfuromonadia</taxon>
        <taxon>Geobacterales</taxon>
        <taxon>Geobacteraceae</taxon>
        <taxon>Oryzomonas</taxon>
    </lineage>
</organism>
<proteinExistence type="predicted"/>
<protein>
    <submittedName>
        <fullName evidence="3">Uncharacterized protein</fullName>
    </submittedName>
</protein>
<sequence>MKTTLLKNALLLSIGSVSNAFAASSAREDNSGLFVWIFLGFCALIVIAQLMPVMLLLFGFAKGLSKDKTAEPQPVKTK</sequence>
<keyword evidence="1" id="KW-0812">Transmembrane</keyword>
<dbReference type="Proteomes" id="UP000324298">
    <property type="component" value="Unassembled WGS sequence"/>
</dbReference>
<reference evidence="3 4" key="1">
    <citation type="submission" date="2019-04" db="EMBL/GenBank/DDBJ databases">
        <title>Geobacter ruber sp. nov., ferric-reducing bacteria isolated from paddy soil.</title>
        <authorList>
            <person name="Xu Z."/>
            <person name="Masuda Y."/>
            <person name="Itoh H."/>
            <person name="Senoo K."/>
        </authorList>
    </citation>
    <scope>NUCLEOTIDE SEQUENCE [LARGE SCALE GENOMIC DNA]</scope>
    <source>
        <strain evidence="3 4">Red88</strain>
    </source>
</reference>
<keyword evidence="1" id="KW-0472">Membrane</keyword>
<keyword evidence="4" id="KW-1185">Reference proteome</keyword>
<comment type="caution">
    <text evidence="3">The sequence shown here is derived from an EMBL/GenBank/DDBJ whole genome shotgun (WGS) entry which is preliminary data.</text>
</comment>
<accession>A0A5A9XD92</accession>
<dbReference type="OrthoDB" id="5397525at2"/>
<evidence type="ECO:0000313" key="3">
    <source>
        <dbReference type="EMBL" id="KAA0890415.1"/>
    </source>
</evidence>
<feature type="chain" id="PRO_5023150660" evidence="2">
    <location>
        <begin position="23"/>
        <end position="78"/>
    </location>
</feature>
<feature type="transmembrane region" description="Helical" evidence="1">
    <location>
        <begin position="32"/>
        <end position="58"/>
    </location>
</feature>
<gene>
    <name evidence="3" type="ORF">ET418_12180</name>
</gene>
<evidence type="ECO:0000313" key="4">
    <source>
        <dbReference type="Proteomes" id="UP000324298"/>
    </source>
</evidence>
<keyword evidence="2" id="KW-0732">Signal</keyword>
<dbReference type="RefSeq" id="WP_149307888.1">
    <property type="nucleotide sequence ID" value="NZ_SRSD01000007.1"/>
</dbReference>
<keyword evidence="1" id="KW-1133">Transmembrane helix</keyword>